<feature type="signal peptide" evidence="1">
    <location>
        <begin position="1"/>
        <end position="25"/>
    </location>
</feature>
<proteinExistence type="predicted"/>
<dbReference type="Proteomes" id="UP001147733">
    <property type="component" value="Unassembled WGS sequence"/>
</dbReference>
<keyword evidence="1" id="KW-0732">Signal</keyword>
<dbReference type="RefSeq" id="XP_056503177.1">
    <property type="nucleotide sequence ID" value="XM_056643765.1"/>
</dbReference>
<reference evidence="2" key="1">
    <citation type="submission" date="2022-11" db="EMBL/GenBank/DDBJ databases">
        <authorList>
            <person name="Petersen C."/>
        </authorList>
    </citation>
    <scope>NUCLEOTIDE SEQUENCE</scope>
    <source>
        <strain evidence="2">IBT 23319</strain>
    </source>
</reference>
<reference evidence="2" key="2">
    <citation type="journal article" date="2023" name="IMA Fungus">
        <title>Comparative genomic study of the Penicillium genus elucidates a diverse pangenome and 15 lateral gene transfer events.</title>
        <authorList>
            <person name="Petersen C."/>
            <person name="Sorensen T."/>
            <person name="Nielsen M.R."/>
            <person name="Sondergaard T.E."/>
            <person name="Sorensen J.L."/>
            <person name="Fitzpatrick D.A."/>
            <person name="Frisvad J.C."/>
            <person name="Nielsen K.L."/>
        </authorList>
    </citation>
    <scope>NUCLEOTIDE SEQUENCE</scope>
    <source>
        <strain evidence="2">IBT 23319</strain>
    </source>
</reference>
<name>A0A9W9P7Y0_PENCI</name>
<evidence type="ECO:0000313" key="2">
    <source>
        <dbReference type="EMBL" id="KAJ5235677.1"/>
    </source>
</evidence>
<keyword evidence="3" id="KW-1185">Reference proteome</keyword>
<dbReference type="EMBL" id="JAPQKT010000003">
    <property type="protein sequence ID" value="KAJ5235677.1"/>
    <property type="molecule type" value="Genomic_DNA"/>
</dbReference>
<dbReference type="OrthoDB" id="4524870at2759"/>
<feature type="chain" id="PRO_5040937386" evidence="1">
    <location>
        <begin position="26"/>
        <end position="268"/>
    </location>
</feature>
<gene>
    <name evidence="2" type="ORF">N7469_004845</name>
</gene>
<accession>A0A9W9P7Y0</accession>
<protein>
    <submittedName>
        <fullName evidence="2">Uncharacterized protein</fullName>
    </submittedName>
</protein>
<sequence>MASILRTTRSWVLVAVLSLLRLTSAQFCSFWSRDCIEPLAQTAVPFSFQPLFPDPITLFYGFDALSSGKGQGPMTKTAFWLGYQDRNINQYAIDTNRTTEIALRIGNLTGSPAGGNNGCDGLWSDHCTRDIKKTIQSTIFHLATTVDHYHNPLELALEHLMWNNPSLEPCPPQLFDVASIPVQNFARESLPQQNVTVMTPGSGYTPWQVWYIDDMTSHQQASQVALGIISRTPIYDNEPPHSPDDIQVELICVQAPQAPPSGSTSSDD</sequence>
<evidence type="ECO:0000256" key="1">
    <source>
        <dbReference type="SAM" id="SignalP"/>
    </source>
</evidence>
<dbReference type="AlphaFoldDB" id="A0A9W9P7Y0"/>
<dbReference type="GeneID" id="81382932"/>
<organism evidence="2 3">
    <name type="scientific">Penicillium citrinum</name>
    <dbReference type="NCBI Taxonomy" id="5077"/>
    <lineage>
        <taxon>Eukaryota</taxon>
        <taxon>Fungi</taxon>
        <taxon>Dikarya</taxon>
        <taxon>Ascomycota</taxon>
        <taxon>Pezizomycotina</taxon>
        <taxon>Eurotiomycetes</taxon>
        <taxon>Eurotiomycetidae</taxon>
        <taxon>Eurotiales</taxon>
        <taxon>Aspergillaceae</taxon>
        <taxon>Penicillium</taxon>
    </lineage>
</organism>
<comment type="caution">
    <text evidence="2">The sequence shown here is derived from an EMBL/GenBank/DDBJ whole genome shotgun (WGS) entry which is preliminary data.</text>
</comment>
<evidence type="ECO:0000313" key="3">
    <source>
        <dbReference type="Proteomes" id="UP001147733"/>
    </source>
</evidence>